<dbReference type="GeneID" id="55992718"/>
<feature type="transmembrane region" description="Helical" evidence="7">
    <location>
        <begin position="96"/>
        <end position="117"/>
    </location>
</feature>
<evidence type="ECO:0000256" key="1">
    <source>
        <dbReference type="ARBA" id="ARBA00004141"/>
    </source>
</evidence>
<feature type="transmembrane region" description="Helical" evidence="7">
    <location>
        <begin position="15"/>
        <end position="34"/>
    </location>
</feature>
<dbReference type="InterPro" id="IPR052337">
    <property type="entry name" value="SAT4-like"/>
</dbReference>
<name>A0A7H8QVS7_TALRU</name>
<feature type="transmembrane region" description="Helical" evidence="7">
    <location>
        <begin position="176"/>
        <end position="201"/>
    </location>
</feature>
<evidence type="ECO:0000256" key="3">
    <source>
        <dbReference type="ARBA" id="ARBA00022989"/>
    </source>
</evidence>
<dbReference type="Proteomes" id="UP000509510">
    <property type="component" value="Chromosome III"/>
</dbReference>
<gene>
    <name evidence="9" type="ORF">TRUGW13939_05220</name>
</gene>
<keyword evidence="4 7" id="KW-0472">Membrane</keyword>
<dbReference type="KEGG" id="trg:TRUGW13939_05220"/>
<dbReference type="PANTHER" id="PTHR33048">
    <property type="entry name" value="PTH11-LIKE INTEGRAL MEMBRANE PROTEIN (AFU_ORTHOLOGUE AFUA_5G11245)"/>
    <property type="match status" value="1"/>
</dbReference>
<keyword evidence="3 7" id="KW-1133">Transmembrane helix</keyword>
<dbReference type="Pfam" id="PF20684">
    <property type="entry name" value="Fung_rhodopsin"/>
    <property type="match status" value="1"/>
</dbReference>
<evidence type="ECO:0000256" key="2">
    <source>
        <dbReference type="ARBA" id="ARBA00022692"/>
    </source>
</evidence>
<evidence type="ECO:0000256" key="7">
    <source>
        <dbReference type="SAM" id="Phobius"/>
    </source>
</evidence>
<dbReference type="OrthoDB" id="5329176at2759"/>
<feature type="transmembrane region" description="Helical" evidence="7">
    <location>
        <begin position="129"/>
        <end position="150"/>
    </location>
</feature>
<dbReference type="AlphaFoldDB" id="A0A7H8QVS7"/>
<feature type="transmembrane region" description="Helical" evidence="7">
    <location>
        <begin position="255"/>
        <end position="274"/>
    </location>
</feature>
<feature type="region of interest" description="Disordered" evidence="6">
    <location>
        <begin position="361"/>
        <end position="380"/>
    </location>
</feature>
<sequence length="380" mass="42652">MPQVKDGVEDVSRAYVLYITTTIFTAGTLITTAARIGTKLKCKLRLGIDDWLIMLGAALNIVADCFDYKATASGFGRHAMFLSEEDLIEAAKYSQLAVGVANWAIGVVKLSVCFFLLNLIRGTHKRFRWAIYVMIALTCSFTLIGAILWGTQARPLAKLWDPRIPGTRGSTEDFLIVVYIVYAFGCFTDVFYALSPVYFLWSVQLEWKKKLPIMLLTGVAMLVVVVAVLNIIFARDFLDQEDITWALINEFVCDIIERNFSTMVANLPALWLLVMRLRRRYTTYQSKGSQNTRSGYLPPRLAMSHVDQRSTVTGGTGKAQVSTHALDGHEMTDFSDNSHLLRNLPQYPTVAAHRIHVQTDVEVQDEPRNGPMPQDGRLDV</sequence>
<evidence type="ECO:0000313" key="9">
    <source>
        <dbReference type="EMBL" id="QKX58099.1"/>
    </source>
</evidence>
<accession>A0A7H8QVS7</accession>
<evidence type="ECO:0000313" key="10">
    <source>
        <dbReference type="Proteomes" id="UP000509510"/>
    </source>
</evidence>
<evidence type="ECO:0000256" key="4">
    <source>
        <dbReference type="ARBA" id="ARBA00023136"/>
    </source>
</evidence>
<dbReference type="RefSeq" id="XP_035344277.1">
    <property type="nucleotide sequence ID" value="XM_035488384.1"/>
</dbReference>
<proteinExistence type="inferred from homology"/>
<keyword evidence="10" id="KW-1185">Reference proteome</keyword>
<protein>
    <recommendedName>
        <fullName evidence="8">Rhodopsin domain-containing protein</fullName>
    </recommendedName>
</protein>
<comment type="subcellular location">
    <subcellularLocation>
        <location evidence="1">Membrane</location>
        <topology evidence="1">Multi-pass membrane protein</topology>
    </subcellularLocation>
</comment>
<dbReference type="InterPro" id="IPR049326">
    <property type="entry name" value="Rhodopsin_dom_fungi"/>
</dbReference>
<comment type="similarity">
    <text evidence="5">Belongs to the SAT4 family.</text>
</comment>
<keyword evidence="2 7" id="KW-0812">Transmembrane</keyword>
<evidence type="ECO:0000256" key="6">
    <source>
        <dbReference type="SAM" id="MobiDB-lite"/>
    </source>
</evidence>
<evidence type="ECO:0000256" key="5">
    <source>
        <dbReference type="ARBA" id="ARBA00038359"/>
    </source>
</evidence>
<feature type="transmembrane region" description="Helical" evidence="7">
    <location>
        <begin position="46"/>
        <end position="63"/>
    </location>
</feature>
<organism evidence="9 10">
    <name type="scientific">Talaromyces rugulosus</name>
    <name type="common">Penicillium rugulosum</name>
    <dbReference type="NCBI Taxonomy" id="121627"/>
    <lineage>
        <taxon>Eukaryota</taxon>
        <taxon>Fungi</taxon>
        <taxon>Dikarya</taxon>
        <taxon>Ascomycota</taxon>
        <taxon>Pezizomycotina</taxon>
        <taxon>Eurotiomycetes</taxon>
        <taxon>Eurotiomycetidae</taxon>
        <taxon>Eurotiales</taxon>
        <taxon>Trichocomaceae</taxon>
        <taxon>Talaromyces</taxon>
        <taxon>Talaromyces sect. Islandici</taxon>
    </lineage>
</organism>
<reference evidence="10" key="1">
    <citation type="submission" date="2020-06" db="EMBL/GenBank/DDBJ databases">
        <title>A chromosome-scale genome assembly of Talaromyces rugulosus W13939.</title>
        <authorList>
            <person name="Wang B."/>
            <person name="Guo L."/>
            <person name="Ye K."/>
            <person name="Wang L."/>
        </authorList>
    </citation>
    <scope>NUCLEOTIDE SEQUENCE [LARGE SCALE GENOMIC DNA]</scope>
    <source>
        <strain evidence="10">W13939</strain>
    </source>
</reference>
<dbReference type="EMBL" id="CP055900">
    <property type="protein sequence ID" value="QKX58099.1"/>
    <property type="molecule type" value="Genomic_DNA"/>
</dbReference>
<feature type="transmembrane region" description="Helical" evidence="7">
    <location>
        <begin position="213"/>
        <end position="235"/>
    </location>
</feature>
<feature type="domain" description="Rhodopsin" evidence="8">
    <location>
        <begin position="34"/>
        <end position="274"/>
    </location>
</feature>
<dbReference type="PANTHER" id="PTHR33048:SF146">
    <property type="entry name" value="INTEGRAL MEMBRANE PROTEIN"/>
    <property type="match status" value="1"/>
</dbReference>
<evidence type="ECO:0000259" key="8">
    <source>
        <dbReference type="Pfam" id="PF20684"/>
    </source>
</evidence>
<dbReference type="GO" id="GO:0016020">
    <property type="term" value="C:membrane"/>
    <property type="evidence" value="ECO:0007669"/>
    <property type="project" value="UniProtKB-SubCell"/>
</dbReference>